<evidence type="ECO:0000259" key="8">
    <source>
        <dbReference type="Pfam" id="PF12724"/>
    </source>
</evidence>
<keyword evidence="10" id="KW-1185">Reference proteome</keyword>
<evidence type="ECO:0000256" key="2">
    <source>
        <dbReference type="ARBA" id="ARBA00022643"/>
    </source>
</evidence>
<keyword evidence="4 7" id="KW-0560">Oxidoreductase</keyword>
<dbReference type="Pfam" id="PF12724">
    <property type="entry name" value="Flavodoxin_5"/>
    <property type="match status" value="1"/>
</dbReference>
<dbReference type="PANTHER" id="PTHR38030:SF2">
    <property type="entry name" value="PROTOPORPHYRINOGEN IX DEHYDROGENASE [QUINONE]"/>
    <property type="match status" value="1"/>
</dbReference>
<dbReference type="AlphaFoldDB" id="A0A845V0G3"/>
<dbReference type="GO" id="GO:0010181">
    <property type="term" value="F:FMN binding"/>
    <property type="evidence" value="ECO:0007669"/>
    <property type="project" value="UniProtKB-UniRule"/>
</dbReference>
<comment type="caution">
    <text evidence="9">The sequence shown here is derived from an EMBL/GenBank/DDBJ whole genome shotgun (WGS) entry which is preliminary data.</text>
</comment>
<comment type="catalytic activity">
    <reaction evidence="7">
        <text>protoporphyrinogen IX + 3 a ubiquinone = protoporphyrin IX + 3 a ubiquinol</text>
        <dbReference type="Rhea" id="RHEA:63936"/>
        <dbReference type="Rhea" id="RHEA-COMP:9565"/>
        <dbReference type="Rhea" id="RHEA-COMP:9566"/>
        <dbReference type="ChEBI" id="CHEBI:16389"/>
        <dbReference type="ChEBI" id="CHEBI:17976"/>
        <dbReference type="ChEBI" id="CHEBI:57306"/>
        <dbReference type="ChEBI" id="CHEBI:57307"/>
    </reaction>
</comment>
<evidence type="ECO:0000256" key="3">
    <source>
        <dbReference type="ARBA" id="ARBA00022741"/>
    </source>
</evidence>
<proteinExistence type="inferred from homology"/>
<name>A0A845V0G3_9GAMM</name>
<keyword evidence="6 7" id="KW-0627">Porphyrin biosynthesis</keyword>
<dbReference type="UniPathway" id="UPA00251">
    <property type="reaction ID" value="UER00324"/>
</dbReference>
<dbReference type="EMBL" id="JAAGSC010000040">
    <property type="protein sequence ID" value="NDY95700.1"/>
    <property type="molecule type" value="Genomic_DNA"/>
</dbReference>
<dbReference type="SUPFAM" id="SSF52218">
    <property type="entry name" value="Flavoproteins"/>
    <property type="match status" value="1"/>
</dbReference>
<sequence>MKLLMLCSSVYGHTSTVCRHMRPALEAAGFEVVEHALPDAPPDPAEFDAVLIGASIRNGKHNPAVLQFIERYQSALQARPSAFFSVNLVARKPHKNTPQTNPYVRKFLETSPWQPDRVGVFGGQLNYRRYRRFDRWVIRFIMWMNKGPTDLDTNADFTDWDAVRAFAEEFAEFARQNRA</sequence>
<evidence type="ECO:0000313" key="10">
    <source>
        <dbReference type="Proteomes" id="UP000484885"/>
    </source>
</evidence>
<dbReference type="GO" id="GO:0006782">
    <property type="term" value="P:protoporphyrinogen IX biosynthetic process"/>
    <property type="evidence" value="ECO:0007669"/>
    <property type="project" value="UniProtKB-UniRule"/>
</dbReference>
<dbReference type="GO" id="GO:0004729">
    <property type="term" value="F:oxygen-dependent protoporphyrinogen oxidase activity"/>
    <property type="evidence" value="ECO:0007669"/>
    <property type="project" value="InterPro"/>
</dbReference>
<comment type="subcellular location">
    <subcellularLocation>
        <location evidence="7">Cell membrane</location>
        <topology evidence="7">Peripheral membrane protein</topology>
    </subcellularLocation>
</comment>
<evidence type="ECO:0000256" key="6">
    <source>
        <dbReference type="ARBA" id="ARBA00023244"/>
    </source>
</evidence>
<dbReference type="RefSeq" id="WP_164211091.1">
    <property type="nucleotide sequence ID" value="NZ_JAAGSC010000040.1"/>
</dbReference>
<reference evidence="9 10" key="1">
    <citation type="submission" date="2020-02" db="EMBL/GenBank/DDBJ databases">
        <authorList>
            <person name="Zhang X.-Y."/>
        </authorList>
    </citation>
    <scope>NUCLEOTIDE SEQUENCE [LARGE SCALE GENOMIC DNA]</scope>
    <source>
        <strain evidence="9 10">C33</strain>
    </source>
</reference>
<dbReference type="GO" id="GO:0070819">
    <property type="term" value="F:menaquinone-dependent protoporphyrinogen oxidase activity"/>
    <property type="evidence" value="ECO:0007669"/>
    <property type="project" value="UniProtKB-UniRule"/>
</dbReference>
<comment type="function">
    <text evidence="7">Catalyzes the 6-electron oxidation of protoporphyrinogen IX to form protoporphyrin IX; under anaerobic conditions uses menaquinone as an electron acceptor, under aerobic conditions uses ubiquinone as an electron acceptor.</text>
</comment>
<dbReference type="InterPro" id="IPR044264">
    <property type="entry name" value="HemG"/>
</dbReference>
<dbReference type="EC" id="1.3.5.3" evidence="7"/>
<evidence type="ECO:0000256" key="4">
    <source>
        <dbReference type="ARBA" id="ARBA00023002"/>
    </source>
</evidence>
<comment type="catalytic activity">
    <reaction evidence="7">
        <text>protoporphyrinogen IX + 3 a quinone = protoporphyrin IX + 3 a quinol</text>
        <dbReference type="Rhea" id="RHEA:65032"/>
        <dbReference type="ChEBI" id="CHEBI:24646"/>
        <dbReference type="ChEBI" id="CHEBI:57306"/>
        <dbReference type="ChEBI" id="CHEBI:57307"/>
        <dbReference type="ChEBI" id="CHEBI:132124"/>
        <dbReference type="EC" id="1.3.5.3"/>
    </reaction>
</comment>
<dbReference type="InterPro" id="IPR052200">
    <property type="entry name" value="Protoporphyrinogen_IX_DH"/>
</dbReference>
<dbReference type="Gene3D" id="3.40.50.360">
    <property type="match status" value="1"/>
</dbReference>
<dbReference type="Proteomes" id="UP000484885">
    <property type="component" value="Unassembled WGS sequence"/>
</dbReference>
<keyword evidence="3 7" id="KW-0547">Nucleotide-binding</keyword>
<evidence type="ECO:0000256" key="5">
    <source>
        <dbReference type="ARBA" id="ARBA00023136"/>
    </source>
</evidence>
<gene>
    <name evidence="7 9" type="primary">hemG</name>
    <name evidence="9" type="ORF">G3I74_08175</name>
</gene>
<keyword evidence="2 7" id="KW-0288">FMN</keyword>
<feature type="domain" description="Flavodoxin" evidence="8">
    <location>
        <begin position="4"/>
        <end position="151"/>
    </location>
</feature>
<dbReference type="NCBIfam" id="NF008316">
    <property type="entry name" value="PRK11104.1"/>
    <property type="match status" value="1"/>
</dbReference>
<keyword evidence="5" id="KW-0472">Membrane</keyword>
<dbReference type="PANTHER" id="PTHR38030">
    <property type="entry name" value="PROTOPORPHYRINOGEN IX DEHYDROGENASE [MENAQUINONE]"/>
    <property type="match status" value="1"/>
</dbReference>
<evidence type="ECO:0000256" key="1">
    <source>
        <dbReference type="ARBA" id="ARBA00022630"/>
    </source>
</evidence>
<organism evidence="9 10">
    <name type="scientific">Wenzhouxiangella limi</name>
    <dbReference type="NCBI Taxonomy" id="2707351"/>
    <lineage>
        <taxon>Bacteria</taxon>
        <taxon>Pseudomonadati</taxon>
        <taxon>Pseudomonadota</taxon>
        <taxon>Gammaproteobacteria</taxon>
        <taxon>Chromatiales</taxon>
        <taxon>Wenzhouxiangellaceae</taxon>
        <taxon>Wenzhouxiangella</taxon>
    </lineage>
</organism>
<comment type="cofactor">
    <cofactor evidence="7">
        <name>FMN</name>
        <dbReference type="ChEBI" id="CHEBI:58210"/>
    </cofactor>
    <text evidence="7">Binds 1 FMN non-covalently per subunit.</text>
</comment>
<dbReference type="GO" id="GO:0005886">
    <property type="term" value="C:plasma membrane"/>
    <property type="evidence" value="ECO:0007669"/>
    <property type="project" value="UniProtKB-SubCell"/>
</dbReference>
<comment type="pathway">
    <text evidence="7">Porphyrin-containing compound metabolism; protoporphyrin-IX biosynthesis; protoporphyrin-IX from protoporphyrinogen-IX: step 1/1.</text>
</comment>
<keyword evidence="1 7" id="KW-0285">Flavoprotein</keyword>
<dbReference type="InterPro" id="IPR026816">
    <property type="entry name" value="Flavodoxin_dom"/>
</dbReference>
<protein>
    <recommendedName>
        <fullName evidence="7">Protoporphyrinogen IX dehydrogenase [quinone]</fullName>
        <ecNumber evidence="7">1.3.5.3</ecNumber>
    </recommendedName>
    <alternativeName>
        <fullName evidence="7">Protoporphyrinogen IX dehydrogenase [menaquinone]</fullName>
    </alternativeName>
    <alternativeName>
        <fullName evidence="7">Protoporphyrinogen IX dehydrogenase [ubiquinone]</fullName>
    </alternativeName>
    <alternativeName>
        <fullName evidence="7">Protoporphyrinogen oxidase</fullName>
        <shortName evidence="7">PPO</shortName>
    </alternativeName>
</protein>
<dbReference type="HAMAP" id="MF_00853">
    <property type="entry name" value="HemG"/>
    <property type="match status" value="1"/>
</dbReference>
<evidence type="ECO:0000256" key="7">
    <source>
        <dbReference type="HAMAP-Rule" id="MF_00853"/>
    </source>
</evidence>
<comment type="catalytic activity">
    <reaction evidence="7">
        <text>protoporphyrinogen IX + 3 a menaquinone = protoporphyrin IX + 3 a menaquinol</text>
        <dbReference type="Rhea" id="RHEA:27409"/>
        <dbReference type="Rhea" id="RHEA-COMP:9537"/>
        <dbReference type="Rhea" id="RHEA-COMP:9539"/>
        <dbReference type="ChEBI" id="CHEBI:16374"/>
        <dbReference type="ChEBI" id="CHEBI:18151"/>
        <dbReference type="ChEBI" id="CHEBI:57306"/>
        <dbReference type="ChEBI" id="CHEBI:57307"/>
        <dbReference type="EC" id="1.3.5.3"/>
    </reaction>
</comment>
<keyword evidence="7" id="KW-1003">Cell membrane</keyword>
<accession>A0A845V0G3</accession>
<dbReference type="InterPro" id="IPR029039">
    <property type="entry name" value="Flavoprotein-like_sf"/>
</dbReference>
<comment type="similarity">
    <text evidence="7">Belongs to the HemG family.</text>
</comment>
<evidence type="ECO:0000313" key="9">
    <source>
        <dbReference type="EMBL" id="NDY95700.1"/>
    </source>
</evidence>